<feature type="region of interest" description="Disordered" evidence="2">
    <location>
        <begin position="364"/>
        <end position="387"/>
    </location>
</feature>
<feature type="compositionally biased region" description="Basic and acidic residues" evidence="2">
    <location>
        <begin position="369"/>
        <end position="387"/>
    </location>
</feature>
<feature type="coiled-coil region" evidence="1">
    <location>
        <begin position="139"/>
        <end position="195"/>
    </location>
</feature>
<feature type="compositionally biased region" description="Basic and acidic residues" evidence="2">
    <location>
        <begin position="18"/>
        <end position="29"/>
    </location>
</feature>
<feature type="compositionally biased region" description="Basic and acidic residues" evidence="2">
    <location>
        <begin position="1"/>
        <end position="11"/>
    </location>
</feature>
<evidence type="ECO:0000313" key="4">
    <source>
        <dbReference type="Proteomes" id="UP000034934"/>
    </source>
</evidence>
<feature type="region of interest" description="Disordered" evidence="2">
    <location>
        <begin position="57"/>
        <end position="86"/>
    </location>
</feature>
<dbReference type="AlphaFoldDB" id="A0A0G0BH71"/>
<feature type="region of interest" description="Disordered" evidence="2">
    <location>
        <begin position="1"/>
        <end position="36"/>
    </location>
</feature>
<proteinExistence type="predicted"/>
<name>A0A0G0BH71_9BACT</name>
<evidence type="ECO:0000256" key="1">
    <source>
        <dbReference type="SAM" id="Coils"/>
    </source>
</evidence>
<sequence>MPKEQIPESKNRITPNPKNEKLVQDDKKSKQPLAVDGNIAWKKENNIEGKEIKEVIETETEETKTVTKEENNTDKKETKENKEQYSREELLNAAEIFCKYNPAAFFNKTPEEQQIAQERALLELKEKHSEREITAAVNVSGKRNEMFGLEDRLKRIKEEYKTARDNPNAEISTVKAKYDQQIQNIKREIRLIDNDYNPLLRELKIANLDSQLINLEKYRDHADFKEKTEDAELFALSMIQTETIRYQDAKISSNSALNPTGWDHVKNFFKRGIGGISENKLSKGYMGMGRGKRMALNAAIIGAGTALWLPASVAAGASAAAFVGYKMARSLMGGTFGYFLSKKVFQPIARKAYEHDSAKTLKAQQEEATTSKEMTHFEELSRGETDPTEREKILGKIADFNIELCAKYSERIRRDKKYFIANNVLGTVVAGVAGGKGAQMTADWLAGPGMLGIFPAHGGMTTDTPENTPHKEGGVIPPETEVLPKTSRPELNPNDLKIATIGNGEGVEHVLRRQLEMSPEKFGFDGDIGDKTAIHEWSGGKAHLIAIDQGYIKGGTESWVQDMGETGPKGNPAYVLDIDASGKPSIQEYFEGKPSGTGGVNSPYEYSHNTSTTTRYTSALDSIPEEYGGVTTDNSVETGSGQEILNQIDKTQEAVSGDHTNIIEYGDNTGTGPDIENNSIDTGEKTLIENNKVKPNFENVEEHGQDVYIKNIKHLFPSGDWLEKGGLSARDVLKAENPGQLTGLNTYLHKLQEVTGLKPKEGSFFQSSETVHKYVNRALHKAGEMGKLEDLRLK</sequence>
<organism evidence="3 4">
    <name type="scientific">Candidatus Nomurabacteria bacterium GW2011_GWF1_31_48</name>
    <dbReference type="NCBI Taxonomy" id="1618767"/>
    <lineage>
        <taxon>Bacteria</taxon>
        <taxon>Candidatus Nomuraibacteriota</taxon>
    </lineage>
</organism>
<evidence type="ECO:0000256" key="2">
    <source>
        <dbReference type="SAM" id="MobiDB-lite"/>
    </source>
</evidence>
<dbReference type="EMBL" id="LBOG01000003">
    <property type="protein sequence ID" value="KKP30387.1"/>
    <property type="molecule type" value="Genomic_DNA"/>
</dbReference>
<feature type="region of interest" description="Disordered" evidence="2">
    <location>
        <begin position="467"/>
        <end position="493"/>
    </location>
</feature>
<reference evidence="3 4" key="1">
    <citation type="journal article" date="2015" name="Nature">
        <title>rRNA introns, odd ribosomes, and small enigmatic genomes across a large radiation of phyla.</title>
        <authorList>
            <person name="Brown C.T."/>
            <person name="Hug L.A."/>
            <person name="Thomas B.C."/>
            <person name="Sharon I."/>
            <person name="Castelle C.J."/>
            <person name="Singh A."/>
            <person name="Wilkins M.J."/>
            <person name="Williams K.H."/>
            <person name="Banfield J.F."/>
        </authorList>
    </citation>
    <scope>NUCLEOTIDE SEQUENCE [LARGE SCALE GENOMIC DNA]</scope>
</reference>
<accession>A0A0G0BH71</accession>
<dbReference type="Proteomes" id="UP000034934">
    <property type="component" value="Unassembled WGS sequence"/>
</dbReference>
<evidence type="ECO:0000313" key="3">
    <source>
        <dbReference type="EMBL" id="KKP30387.1"/>
    </source>
</evidence>
<protein>
    <submittedName>
        <fullName evidence="3">Uncharacterized protein</fullName>
    </submittedName>
</protein>
<gene>
    <name evidence="3" type="ORF">UR19_C0003G0223</name>
</gene>
<keyword evidence="1" id="KW-0175">Coiled coil</keyword>
<comment type="caution">
    <text evidence="3">The sequence shown here is derived from an EMBL/GenBank/DDBJ whole genome shotgun (WGS) entry which is preliminary data.</text>
</comment>